<evidence type="ECO:0000313" key="2">
    <source>
        <dbReference type="EMBL" id="GBM14758.1"/>
    </source>
</evidence>
<dbReference type="OrthoDB" id="6514649at2759"/>
<dbReference type="Pfam" id="PF00075">
    <property type="entry name" value="RNase_H"/>
    <property type="match status" value="1"/>
</dbReference>
<dbReference type="SUPFAM" id="SSF53098">
    <property type="entry name" value="Ribonuclease H-like"/>
    <property type="match status" value="1"/>
</dbReference>
<proteinExistence type="predicted"/>
<accession>A0A4Y2DFE3</accession>
<evidence type="ECO:0000313" key="3">
    <source>
        <dbReference type="Proteomes" id="UP000499080"/>
    </source>
</evidence>
<dbReference type="InterPro" id="IPR002156">
    <property type="entry name" value="RNaseH_domain"/>
</dbReference>
<sequence length="119" mass="13415">MEGNAGSAFVALQNNTQLHEWMDKLQLENRVFQAELLAIHEAVIWVIQQNVVCNIWSDSMSRPLAIKSLKSTNKTAKILQCLLTQHPNITTNCIKAHNGHLGNKTADRLAKRADRRNCI</sequence>
<reference evidence="2 3" key="1">
    <citation type="journal article" date="2019" name="Sci. Rep.">
        <title>Orb-weaving spider Araneus ventricosus genome elucidates the spidroin gene catalogue.</title>
        <authorList>
            <person name="Kono N."/>
            <person name="Nakamura H."/>
            <person name="Ohtoshi R."/>
            <person name="Moran D.A.P."/>
            <person name="Shinohara A."/>
            <person name="Yoshida Y."/>
            <person name="Fujiwara M."/>
            <person name="Mori M."/>
            <person name="Tomita M."/>
            <person name="Arakawa K."/>
        </authorList>
    </citation>
    <scope>NUCLEOTIDE SEQUENCE [LARGE SCALE GENOMIC DNA]</scope>
</reference>
<protein>
    <recommendedName>
        <fullName evidence="1">RNase H type-1 domain-containing protein</fullName>
    </recommendedName>
</protein>
<dbReference type="InterPro" id="IPR012337">
    <property type="entry name" value="RNaseH-like_sf"/>
</dbReference>
<name>A0A4Y2DFE3_ARAVE</name>
<dbReference type="InterPro" id="IPR036397">
    <property type="entry name" value="RNaseH_sf"/>
</dbReference>
<dbReference type="Gene3D" id="3.30.420.10">
    <property type="entry name" value="Ribonuclease H-like superfamily/Ribonuclease H"/>
    <property type="match status" value="1"/>
</dbReference>
<gene>
    <name evidence="2" type="ORF">AVEN_72025_1</name>
</gene>
<feature type="domain" description="RNase H type-1" evidence="1">
    <location>
        <begin position="5"/>
        <end position="113"/>
    </location>
</feature>
<dbReference type="GO" id="GO:0004523">
    <property type="term" value="F:RNA-DNA hybrid ribonuclease activity"/>
    <property type="evidence" value="ECO:0007669"/>
    <property type="project" value="InterPro"/>
</dbReference>
<comment type="caution">
    <text evidence="2">The sequence shown here is derived from an EMBL/GenBank/DDBJ whole genome shotgun (WGS) entry which is preliminary data.</text>
</comment>
<dbReference type="Proteomes" id="UP000499080">
    <property type="component" value="Unassembled WGS sequence"/>
</dbReference>
<dbReference type="GO" id="GO:0003676">
    <property type="term" value="F:nucleic acid binding"/>
    <property type="evidence" value="ECO:0007669"/>
    <property type="project" value="InterPro"/>
</dbReference>
<dbReference type="EMBL" id="BGPR01000347">
    <property type="protein sequence ID" value="GBM14758.1"/>
    <property type="molecule type" value="Genomic_DNA"/>
</dbReference>
<organism evidence="2 3">
    <name type="scientific">Araneus ventricosus</name>
    <name type="common">Orbweaver spider</name>
    <name type="synonym">Epeira ventricosa</name>
    <dbReference type="NCBI Taxonomy" id="182803"/>
    <lineage>
        <taxon>Eukaryota</taxon>
        <taxon>Metazoa</taxon>
        <taxon>Ecdysozoa</taxon>
        <taxon>Arthropoda</taxon>
        <taxon>Chelicerata</taxon>
        <taxon>Arachnida</taxon>
        <taxon>Araneae</taxon>
        <taxon>Araneomorphae</taxon>
        <taxon>Entelegynae</taxon>
        <taxon>Araneoidea</taxon>
        <taxon>Araneidae</taxon>
        <taxon>Araneus</taxon>
    </lineage>
</organism>
<evidence type="ECO:0000259" key="1">
    <source>
        <dbReference type="Pfam" id="PF00075"/>
    </source>
</evidence>
<keyword evidence="3" id="KW-1185">Reference proteome</keyword>
<dbReference type="AlphaFoldDB" id="A0A4Y2DFE3"/>